<gene>
    <name evidence="1" type="ORF">COU47_00600</name>
</gene>
<organism evidence="1 2">
    <name type="scientific">Candidatus Niyogibacteria bacterium CG10_big_fil_rev_8_21_14_0_10_46_36</name>
    <dbReference type="NCBI Taxonomy" id="1974726"/>
    <lineage>
        <taxon>Bacteria</taxon>
        <taxon>Candidatus Niyogiibacteriota</taxon>
    </lineage>
</organism>
<dbReference type="EMBL" id="PFCO01000001">
    <property type="protein sequence ID" value="PIR69917.1"/>
    <property type="molecule type" value="Genomic_DNA"/>
</dbReference>
<comment type="caution">
    <text evidence="1">The sequence shown here is derived from an EMBL/GenBank/DDBJ whole genome shotgun (WGS) entry which is preliminary data.</text>
</comment>
<reference evidence="2" key="1">
    <citation type="submission" date="2017-09" db="EMBL/GenBank/DDBJ databases">
        <title>Depth-based differentiation of microbial function through sediment-hosted aquifers and enrichment of novel symbionts in the deep terrestrial subsurface.</title>
        <authorList>
            <person name="Probst A.J."/>
            <person name="Ladd B."/>
            <person name="Jarett J.K."/>
            <person name="Geller-Mcgrath D.E."/>
            <person name="Sieber C.M.K."/>
            <person name="Emerson J.B."/>
            <person name="Anantharaman K."/>
            <person name="Thomas B.C."/>
            <person name="Malmstrom R."/>
            <person name="Stieglmeier M."/>
            <person name="Klingl A."/>
            <person name="Woyke T."/>
            <person name="Ryan C.M."/>
            <person name="Banfield J.F."/>
        </authorList>
    </citation>
    <scope>NUCLEOTIDE SEQUENCE [LARGE SCALE GENOMIC DNA]</scope>
</reference>
<sequence length="70" mass="7990">MAKIDSPNWTEHGCEKHRLPEVPCPQCFAEEDADIEVQITETEVRELDFSPELSVRDLLPLGWLADRIIG</sequence>
<evidence type="ECO:0000313" key="2">
    <source>
        <dbReference type="Proteomes" id="UP000231503"/>
    </source>
</evidence>
<proteinExistence type="predicted"/>
<protein>
    <submittedName>
        <fullName evidence="1">Uncharacterized protein</fullName>
    </submittedName>
</protein>
<name>A0A2H0TED9_9BACT</name>
<dbReference type="Proteomes" id="UP000231503">
    <property type="component" value="Unassembled WGS sequence"/>
</dbReference>
<evidence type="ECO:0000313" key="1">
    <source>
        <dbReference type="EMBL" id="PIR69917.1"/>
    </source>
</evidence>
<accession>A0A2H0TED9</accession>
<dbReference type="AlphaFoldDB" id="A0A2H0TED9"/>